<name>A0ABU8N6J2_9PSEU</name>
<dbReference type="EMBL" id="JBBEGL010000004">
    <property type="protein sequence ID" value="MEJ2888017.1"/>
    <property type="molecule type" value="Genomic_DNA"/>
</dbReference>
<evidence type="ECO:0000259" key="3">
    <source>
        <dbReference type="PROSITE" id="PS51677"/>
    </source>
</evidence>
<sequence length="251" mass="27362">MTVACYHSVDPDWDQELSVEPDAFARQCAVLARRRVVSLDAVEARLAAGAALPRRRVLLTFDDGFADNAVHAAPVLRRHGLPATFFIVAASLTPGGVDVDWVRGVPADEAPPLLDVDAVRALAAEGHTIANHSWSHRDLTQLSESECLTDLRDSRELLSDVLGRSVTTVAYPFGRHAAHVRRAAQRAGHTCAFGLPDRPEETGPFAVPRVGIYRGNNLATFRLKMSEPYLRVRTSRTLERALTTARGAAAR</sequence>
<dbReference type="Gene3D" id="3.20.20.370">
    <property type="entry name" value="Glycoside hydrolase/deacetylase"/>
    <property type="match status" value="1"/>
</dbReference>
<dbReference type="PANTHER" id="PTHR34216:SF3">
    <property type="entry name" value="POLY-BETA-1,6-N-ACETYL-D-GLUCOSAMINE N-DEACETYLASE"/>
    <property type="match status" value="1"/>
</dbReference>
<dbReference type="CDD" id="cd10918">
    <property type="entry name" value="CE4_NodB_like_5s_6s"/>
    <property type="match status" value="1"/>
</dbReference>
<keyword evidence="2" id="KW-0732">Signal</keyword>
<evidence type="ECO:0000256" key="2">
    <source>
        <dbReference type="ARBA" id="ARBA00022729"/>
    </source>
</evidence>
<dbReference type="RefSeq" id="WP_337714508.1">
    <property type="nucleotide sequence ID" value="NZ_JBBEGL010000004.1"/>
</dbReference>
<dbReference type="PANTHER" id="PTHR34216">
    <property type="match status" value="1"/>
</dbReference>
<organism evidence="4 5">
    <name type="scientific">Actinomycetospora aeridis</name>
    <dbReference type="NCBI Taxonomy" id="3129231"/>
    <lineage>
        <taxon>Bacteria</taxon>
        <taxon>Bacillati</taxon>
        <taxon>Actinomycetota</taxon>
        <taxon>Actinomycetes</taxon>
        <taxon>Pseudonocardiales</taxon>
        <taxon>Pseudonocardiaceae</taxon>
        <taxon>Actinomycetospora</taxon>
    </lineage>
</organism>
<reference evidence="4 5" key="1">
    <citation type="submission" date="2024-03" db="EMBL/GenBank/DDBJ databases">
        <title>Actinomycetospora sp. OC33-EN06, a novel actinomycete isolated from wild orchid (Aerides multiflora).</title>
        <authorList>
            <person name="Suriyachadkun C."/>
        </authorList>
    </citation>
    <scope>NUCLEOTIDE SEQUENCE [LARGE SCALE GENOMIC DNA]</scope>
    <source>
        <strain evidence="4 5">OC33-EN06</strain>
    </source>
</reference>
<gene>
    <name evidence="4" type="ORF">WCD41_16265</name>
</gene>
<evidence type="ECO:0000256" key="1">
    <source>
        <dbReference type="ARBA" id="ARBA00004613"/>
    </source>
</evidence>
<dbReference type="Pfam" id="PF01522">
    <property type="entry name" value="Polysacc_deac_1"/>
    <property type="match status" value="1"/>
</dbReference>
<dbReference type="InterPro" id="IPR051398">
    <property type="entry name" value="Polysacch_Deacetylase"/>
</dbReference>
<evidence type="ECO:0000313" key="5">
    <source>
        <dbReference type="Proteomes" id="UP001370100"/>
    </source>
</evidence>
<accession>A0ABU8N6J2</accession>
<evidence type="ECO:0000313" key="4">
    <source>
        <dbReference type="EMBL" id="MEJ2888017.1"/>
    </source>
</evidence>
<dbReference type="PROSITE" id="PS51677">
    <property type="entry name" value="NODB"/>
    <property type="match status" value="1"/>
</dbReference>
<comment type="caution">
    <text evidence="4">The sequence shown here is derived from an EMBL/GenBank/DDBJ whole genome shotgun (WGS) entry which is preliminary data.</text>
</comment>
<dbReference type="InterPro" id="IPR011330">
    <property type="entry name" value="Glyco_hydro/deAcase_b/a-brl"/>
</dbReference>
<dbReference type="Proteomes" id="UP001370100">
    <property type="component" value="Unassembled WGS sequence"/>
</dbReference>
<proteinExistence type="predicted"/>
<keyword evidence="5" id="KW-1185">Reference proteome</keyword>
<dbReference type="SUPFAM" id="SSF88713">
    <property type="entry name" value="Glycoside hydrolase/deacetylase"/>
    <property type="match status" value="1"/>
</dbReference>
<comment type="subcellular location">
    <subcellularLocation>
        <location evidence="1">Secreted</location>
    </subcellularLocation>
</comment>
<feature type="domain" description="NodB homology" evidence="3">
    <location>
        <begin position="55"/>
        <end position="251"/>
    </location>
</feature>
<dbReference type="InterPro" id="IPR002509">
    <property type="entry name" value="NODB_dom"/>
</dbReference>
<protein>
    <submittedName>
        <fullName evidence="4">Polysaccharide deacetylase family protein</fullName>
    </submittedName>
</protein>